<dbReference type="Proteomes" id="UP000598996">
    <property type="component" value="Unassembled WGS sequence"/>
</dbReference>
<evidence type="ECO:0000256" key="3">
    <source>
        <dbReference type="SAM" id="Phobius"/>
    </source>
</evidence>
<keyword evidence="6" id="KW-0560">Oxidoreductase</keyword>
<dbReference type="InterPro" id="IPR051024">
    <property type="entry name" value="GlcNAc_Chitin_IntDeg"/>
</dbReference>
<dbReference type="Pfam" id="PF03067">
    <property type="entry name" value="LPMO_10"/>
    <property type="match status" value="1"/>
</dbReference>
<feature type="signal peptide" evidence="4">
    <location>
        <begin position="1"/>
        <end position="21"/>
    </location>
</feature>
<dbReference type="CDD" id="cd21177">
    <property type="entry name" value="LPMO_AA10"/>
    <property type="match status" value="1"/>
</dbReference>
<dbReference type="InterPro" id="IPR014756">
    <property type="entry name" value="Ig_E-set"/>
</dbReference>
<dbReference type="SUPFAM" id="SSF81296">
    <property type="entry name" value="E set domains"/>
    <property type="match status" value="1"/>
</dbReference>
<dbReference type="PANTHER" id="PTHR34823:SF1">
    <property type="entry name" value="CHITIN-BINDING TYPE-4 DOMAIN-CONTAINING PROTEIN"/>
    <property type="match status" value="1"/>
</dbReference>
<sequence length="295" mass="30912">MAAGALAVALATALNPTAAQAHGAPTTPISRTAACADGGEETGSAACKAARKANGGGFGNFDNLRIADVGGKDRQVVPDGQLCSGGLAPFKGLDLPRDDFPATKVTPGENLAINYRATIPHAGEFRIFLTKPSYDPGKRLTWDDLGAKPLATVTDPDLDDGAYRLKAKLPERTGRHMLYIVWETSKTPDTYYSCSDLVFPAAAKAPATVTQPPVTKATKPPESPAPRKTSARPAPKESGTSEAPKALNPVSIQKDDTSSKVTMGHWIVAGALLVGFAAIAWASAGAILRRRRENR</sequence>
<keyword evidence="7" id="KW-1185">Reference proteome</keyword>
<dbReference type="PANTHER" id="PTHR34823">
    <property type="entry name" value="GLCNAC-BINDING PROTEIN A"/>
    <property type="match status" value="1"/>
</dbReference>
<keyword evidence="3" id="KW-1133">Transmembrane helix</keyword>
<dbReference type="EMBL" id="JAENHO010000010">
    <property type="protein sequence ID" value="MBL7259223.1"/>
    <property type="molecule type" value="Genomic_DNA"/>
</dbReference>
<reference evidence="6 7" key="1">
    <citation type="submission" date="2021-01" db="EMBL/GenBank/DDBJ databases">
        <title>Actinoplanes sp. nov. LDG1-01 isolated from lichen.</title>
        <authorList>
            <person name="Saeng-In P."/>
            <person name="Phongsopitanun W."/>
            <person name="Kanchanasin P."/>
            <person name="Yuki M."/>
            <person name="Kudo T."/>
            <person name="Ohkuma M."/>
            <person name="Tanasupawat S."/>
        </authorList>
    </citation>
    <scope>NUCLEOTIDE SEQUENCE [LARGE SCALE GENOMIC DNA]</scope>
    <source>
        <strain evidence="6 7">LDG1-01</strain>
    </source>
</reference>
<keyword evidence="1 4" id="KW-0732">Signal</keyword>
<protein>
    <submittedName>
        <fullName evidence="6">Lytic polysaccharide monooxygenase</fullName>
    </submittedName>
</protein>
<gene>
    <name evidence="6" type="ORF">JKJ07_33405</name>
</gene>
<proteinExistence type="predicted"/>
<organism evidence="6 7">
    <name type="scientific">Paractinoplanes lichenicola</name>
    <dbReference type="NCBI Taxonomy" id="2802976"/>
    <lineage>
        <taxon>Bacteria</taxon>
        <taxon>Bacillati</taxon>
        <taxon>Actinomycetota</taxon>
        <taxon>Actinomycetes</taxon>
        <taxon>Micromonosporales</taxon>
        <taxon>Micromonosporaceae</taxon>
        <taxon>Paractinoplanes</taxon>
    </lineage>
</organism>
<keyword evidence="3" id="KW-0472">Membrane</keyword>
<evidence type="ECO:0000313" key="6">
    <source>
        <dbReference type="EMBL" id="MBL7259223.1"/>
    </source>
</evidence>
<name>A0ABS1VXK4_9ACTN</name>
<accession>A0ABS1VXK4</accession>
<dbReference type="GO" id="GO:0004497">
    <property type="term" value="F:monooxygenase activity"/>
    <property type="evidence" value="ECO:0007669"/>
    <property type="project" value="UniProtKB-KW"/>
</dbReference>
<keyword evidence="3" id="KW-0812">Transmembrane</keyword>
<feature type="chain" id="PRO_5045244599" evidence="4">
    <location>
        <begin position="22"/>
        <end position="295"/>
    </location>
</feature>
<evidence type="ECO:0000256" key="1">
    <source>
        <dbReference type="ARBA" id="ARBA00022729"/>
    </source>
</evidence>
<dbReference type="Gene3D" id="2.70.50.50">
    <property type="entry name" value="chitin-binding protein cbp21"/>
    <property type="match status" value="1"/>
</dbReference>
<evidence type="ECO:0000259" key="5">
    <source>
        <dbReference type="Pfam" id="PF03067"/>
    </source>
</evidence>
<dbReference type="InterPro" id="IPR004302">
    <property type="entry name" value="Cellulose/chitin-bd_N"/>
</dbReference>
<comment type="caution">
    <text evidence="6">The sequence shown here is derived from an EMBL/GenBank/DDBJ whole genome shotgun (WGS) entry which is preliminary data.</text>
</comment>
<feature type="region of interest" description="Disordered" evidence="2">
    <location>
        <begin position="208"/>
        <end position="253"/>
    </location>
</feature>
<evidence type="ECO:0000256" key="2">
    <source>
        <dbReference type="SAM" id="MobiDB-lite"/>
    </source>
</evidence>
<evidence type="ECO:0000256" key="4">
    <source>
        <dbReference type="SAM" id="SignalP"/>
    </source>
</evidence>
<feature type="domain" description="Chitin-binding type-4" evidence="5">
    <location>
        <begin position="22"/>
        <end position="197"/>
    </location>
</feature>
<evidence type="ECO:0000313" key="7">
    <source>
        <dbReference type="Proteomes" id="UP000598996"/>
    </source>
</evidence>
<feature type="transmembrane region" description="Helical" evidence="3">
    <location>
        <begin position="263"/>
        <end position="288"/>
    </location>
</feature>
<keyword evidence="6" id="KW-0503">Monooxygenase</keyword>